<protein>
    <recommendedName>
        <fullName evidence="1">Translationally-controlled tumor protein homolog</fullName>
    </recommendedName>
</protein>
<evidence type="ECO:0000256" key="2">
    <source>
        <dbReference type="PROSITE-ProRule" id="PRU01133"/>
    </source>
</evidence>
<gene>
    <name evidence="5" type="ORF">BDU57DRAFT_519798</name>
</gene>
<comment type="similarity">
    <text evidence="2">Belongs to the TCTP family.</text>
</comment>
<evidence type="ECO:0000256" key="3">
    <source>
        <dbReference type="SAM" id="MobiDB-lite"/>
    </source>
</evidence>
<evidence type="ECO:0000313" key="5">
    <source>
        <dbReference type="EMBL" id="KAF1914660.1"/>
    </source>
</evidence>
<dbReference type="InterPro" id="IPR034737">
    <property type="entry name" value="TCTP"/>
</dbReference>
<dbReference type="PANTHER" id="PTHR11991:SF0">
    <property type="entry name" value="TRANSLATIONALLY-CONTROLLED TUMOR PROTEIN"/>
    <property type="match status" value="1"/>
</dbReference>
<reference evidence="5" key="1">
    <citation type="journal article" date="2020" name="Stud. Mycol.">
        <title>101 Dothideomycetes genomes: a test case for predicting lifestyles and emergence of pathogens.</title>
        <authorList>
            <person name="Haridas S."/>
            <person name="Albert R."/>
            <person name="Binder M."/>
            <person name="Bloem J."/>
            <person name="Labutti K."/>
            <person name="Salamov A."/>
            <person name="Andreopoulos B."/>
            <person name="Baker S."/>
            <person name="Barry K."/>
            <person name="Bills G."/>
            <person name="Bluhm B."/>
            <person name="Cannon C."/>
            <person name="Castanera R."/>
            <person name="Culley D."/>
            <person name="Daum C."/>
            <person name="Ezra D."/>
            <person name="Gonzalez J."/>
            <person name="Henrissat B."/>
            <person name="Kuo A."/>
            <person name="Liang C."/>
            <person name="Lipzen A."/>
            <person name="Lutzoni F."/>
            <person name="Magnuson J."/>
            <person name="Mondo S."/>
            <person name="Nolan M."/>
            <person name="Ohm R."/>
            <person name="Pangilinan J."/>
            <person name="Park H.-J."/>
            <person name="Ramirez L."/>
            <person name="Alfaro M."/>
            <person name="Sun H."/>
            <person name="Tritt A."/>
            <person name="Yoshinaga Y."/>
            <person name="Zwiers L.-H."/>
            <person name="Turgeon B."/>
            <person name="Goodwin S."/>
            <person name="Spatafora J."/>
            <person name="Crous P."/>
            <person name="Grigoriev I."/>
        </authorList>
    </citation>
    <scope>NUCLEOTIDE SEQUENCE</scope>
    <source>
        <strain evidence="5">HMLAC05119</strain>
    </source>
</reference>
<accession>A0A6A5QII6</accession>
<dbReference type="GO" id="GO:0005737">
    <property type="term" value="C:cytoplasm"/>
    <property type="evidence" value="ECO:0007669"/>
    <property type="project" value="TreeGrafter"/>
</dbReference>
<dbReference type="Gene3D" id="2.170.150.10">
    <property type="entry name" value="Metal Binding Protein, Guanine Nucleotide Exchange Factor, Chain A"/>
    <property type="match status" value="1"/>
</dbReference>
<dbReference type="InterPro" id="IPR018105">
    <property type="entry name" value="Translational_control_tumour_p"/>
</dbReference>
<evidence type="ECO:0000256" key="1">
    <source>
        <dbReference type="ARBA" id="ARBA00014759"/>
    </source>
</evidence>
<sequence length="300" mass="32935">MQRDRQIREKARGCRWHGIGDGTVGWAQKGEAEGTSARHAITGTHGHHHSTAQTSTGLQHASSPPELAPRRIRPSCLFYSLFDTSSTSSTSSTPPKDFLPQRFESGSEHSPLDTPTASTASLQFTLIATANMIIYKDILTGDEIISDSYDIQEVDGVAYEADCRKITVGGESFDTGANASAEEAEEGAEDGTEQVIDVVHSFRLSATQFDKKNYLTYLKGYMKGVKAALKEKGADEAEIKDFETKAQGFAKKIIANFKDYEFFTGESMNPDGMIVLLNYREDGVTPFVTVWKHGLTEMKV</sequence>
<dbReference type="OrthoDB" id="10248936at2759"/>
<dbReference type="Pfam" id="PF00838">
    <property type="entry name" value="TCTP"/>
    <property type="match status" value="1"/>
</dbReference>
<dbReference type="EMBL" id="ML979137">
    <property type="protein sequence ID" value="KAF1914660.1"/>
    <property type="molecule type" value="Genomic_DNA"/>
</dbReference>
<dbReference type="PROSITE" id="PS51797">
    <property type="entry name" value="TCTP_3"/>
    <property type="match status" value="1"/>
</dbReference>
<evidence type="ECO:0000259" key="4">
    <source>
        <dbReference type="PROSITE" id="PS51797"/>
    </source>
</evidence>
<dbReference type="InterPro" id="IPR011323">
    <property type="entry name" value="Mss4/transl-control_tumour"/>
</dbReference>
<name>A0A6A5QII6_AMPQU</name>
<organism evidence="5 6">
    <name type="scientific">Ampelomyces quisqualis</name>
    <name type="common">Powdery mildew agent</name>
    <dbReference type="NCBI Taxonomy" id="50730"/>
    <lineage>
        <taxon>Eukaryota</taxon>
        <taxon>Fungi</taxon>
        <taxon>Dikarya</taxon>
        <taxon>Ascomycota</taxon>
        <taxon>Pezizomycotina</taxon>
        <taxon>Dothideomycetes</taxon>
        <taxon>Pleosporomycetidae</taxon>
        <taxon>Pleosporales</taxon>
        <taxon>Pleosporineae</taxon>
        <taxon>Phaeosphaeriaceae</taxon>
        <taxon>Ampelomyces</taxon>
    </lineage>
</organism>
<dbReference type="GO" id="GO:0005509">
    <property type="term" value="F:calcium ion binding"/>
    <property type="evidence" value="ECO:0007669"/>
    <property type="project" value="TreeGrafter"/>
</dbReference>
<feature type="region of interest" description="Disordered" evidence="3">
    <location>
        <begin position="42"/>
        <end position="67"/>
    </location>
</feature>
<dbReference type="PANTHER" id="PTHR11991">
    <property type="entry name" value="TRANSLATIONALLY CONTROLLED TUMOR PROTEIN-RELATED"/>
    <property type="match status" value="1"/>
</dbReference>
<dbReference type="SUPFAM" id="SSF51316">
    <property type="entry name" value="Mss4-like"/>
    <property type="match status" value="1"/>
</dbReference>
<proteinExistence type="inferred from homology"/>
<dbReference type="InterPro" id="IPR011057">
    <property type="entry name" value="Mss4-like_sf"/>
</dbReference>
<dbReference type="FunFam" id="2.170.150.10:FF:000002">
    <property type="entry name" value="Translationally-controlled tumor protein homolog"/>
    <property type="match status" value="1"/>
</dbReference>
<evidence type="ECO:0000313" key="6">
    <source>
        <dbReference type="Proteomes" id="UP000800096"/>
    </source>
</evidence>
<dbReference type="InterPro" id="IPR018103">
    <property type="entry name" value="Translation_control_tumour_CS"/>
</dbReference>
<feature type="domain" description="TCTP" evidence="4">
    <location>
        <begin position="132"/>
        <end position="300"/>
    </location>
</feature>
<feature type="region of interest" description="Disordered" evidence="3">
    <location>
        <begin position="84"/>
        <end position="116"/>
    </location>
</feature>
<feature type="compositionally biased region" description="Polar residues" evidence="3">
    <location>
        <begin position="51"/>
        <end position="62"/>
    </location>
</feature>
<dbReference type="PRINTS" id="PR01653">
    <property type="entry name" value="TCTPROTEIN"/>
</dbReference>
<keyword evidence="6" id="KW-1185">Reference proteome</keyword>
<dbReference type="PROSITE" id="PS01003">
    <property type="entry name" value="TCTP_2"/>
    <property type="match status" value="1"/>
</dbReference>
<dbReference type="AlphaFoldDB" id="A0A6A5QII6"/>
<dbReference type="Proteomes" id="UP000800096">
    <property type="component" value="Unassembled WGS sequence"/>
</dbReference>
<feature type="compositionally biased region" description="Low complexity" evidence="3">
    <location>
        <begin position="84"/>
        <end position="93"/>
    </location>
</feature>